<dbReference type="Gene3D" id="3.30.230.10">
    <property type="match status" value="1"/>
</dbReference>
<evidence type="ECO:0000313" key="8">
    <source>
        <dbReference type="EMBL" id="UWX05394.1"/>
    </source>
</evidence>
<evidence type="ECO:0000256" key="5">
    <source>
        <dbReference type="HAMAP-Rule" id="MF_00149"/>
    </source>
</evidence>
<evidence type="ECO:0000259" key="7">
    <source>
        <dbReference type="SMART" id="SM01340"/>
    </source>
</evidence>
<dbReference type="InterPro" id="IPR042121">
    <property type="entry name" value="MutL_C_regsub"/>
</dbReference>
<dbReference type="GO" id="GO:0004519">
    <property type="term" value="F:endonuclease activity"/>
    <property type="evidence" value="ECO:0007669"/>
    <property type="project" value="UniProtKB-KW"/>
</dbReference>
<dbReference type="CDD" id="cd16926">
    <property type="entry name" value="HATPase_MutL-MLH-PMS-like"/>
    <property type="match status" value="1"/>
</dbReference>
<name>A0ABY5Y1D2_9BACT</name>
<evidence type="ECO:0000313" key="9">
    <source>
        <dbReference type="Proteomes" id="UP001058120"/>
    </source>
</evidence>
<dbReference type="InterPro" id="IPR013507">
    <property type="entry name" value="DNA_mismatch_S5_2-like"/>
</dbReference>
<dbReference type="InterPro" id="IPR020667">
    <property type="entry name" value="DNA_mismatch_repair_MutL"/>
</dbReference>
<dbReference type="InterPro" id="IPR020568">
    <property type="entry name" value="Ribosomal_Su5_D2-typ_SF"/>
</dbReference>
<dbReference type="RefSeq" id="WP_334314973.1">
    <property type="nucleotide sequence ID" value="NZ_CP065938.1"/>
</dbReference>
<dbReference type="InterPro" id="IPR014762">
    <property type="entry name" value="DNA_mismatch_repair_CS"/>
</dbReference>
<dbReference type="PANTHER" id="PTHR10073">
    <property type="entry name" value="DNA MISMATCH REPAIR PROTEIN MLH, PMS, MUTL"/>
    <property type="match status" value="1"/>
</dbReference>
<dbReference type="Pfam" id="PF13589">
    <property type="entry name" value="HATPase_c_3"/>
    <property type="match status" value="1"/>
</dbReference>
<evidence type="ECO:0000256" key="2">
    <source>
        <dbReference type="ARBA" id="ARBA00021975"/>
    </source>
</evidence>
<evidence type="ECO:0000259" key="6">
    <source>
        <dbReference type="SMART" id="SM00853"/>
    </source>
</evidence>
<keyword evidence="8" id="KW-0378">Hydrolase</keyword>
<dbReference type="Pfam" id="PF01119">
    <property type="entry name" value="DNA_mis_repair"/>
    <property type="match status" value="1"/>
</dbReference>
<proteinExistence type="inferred from homology"/>
<feature type="domain" description="MutL C-terminal dimerisation" evidence="6">
    <location>
        <begin position="507"/>
        <end position="641"/>
    </location>
</feature>
<dbReference type="InterPro" id="IPR002099">
    <property type="entry name" value="MutL/Mlh/PMS"/>
</dbReference>
<dbReference type="SMART" id="SM00853">
    <property type="entry name" value="MutL_C"/>
    <property type="match status" value="1"/>
</dbReference>
<dbReference type="InterPro" id="IPR037198">
    <property type="entry name" value="MutL_C_sf"/>
</dbReference>
<gene>
    <name evidence="5 8" type="primary">mutL</name>
    <name evidence="8" type="ORF">JBF11_08045</name>
</gene>
<dbReference type="InterPro" id="IPR014721">
    <property type="entry name" value="Ribsml_uS5_D2-typ_fold_subgr"/>
</dbReference>
<dbReference type="Proteomes" id="UP001058120">
    <property type="component" value="Chromosome"/>
</dbReference>
<dbReference type="SUPFAM" id="SSF54211">
    <property type="entry name" value="Ribosomal protein S5 domain 2-like"/>
    <property type="match status" value="1"/>
</dbReference>
<dbReference type="PANTHER" id="PTHR10073:SF12">
    <property type="entry name" value="DNA MISMATCH REPAIR PROTEIN MLH1"/>
    <property type="match status" value="1"/>
</dbReference>
<reference evidence="8" key="1">
    <citation type="submission" date="2020-12" db="EMBL/GenBank/DDBJ databases">
        <title>Taurinivorans muris gen. nov., sp. nov., fundamental and realized metabolic niche of a ubiquitous sulfidogenic bacterium in the murine intestine.</title>
        <authorList>
            <person name="Ye H."/>
            <person name="Hanson B.T."/>
            <person name="Loy A."/>
        </authorList>
    </citation>
    <scope>NUCLEOTIDE SEQUENCE</scope>
    <source>
        <strain evidence="8">LT0009</strain>
    </source>
</reference>
<feature type="domain" description="DNA mismatch repair protein S5" evidence="7">
    <location>
        <begin position="211"/>
        <end position="329"/>
    </location>
</feature>
<dbReference type="InterPro" id="IPR042120">
    <property type="entry name" value="MutL_C_dimsub"/>
</dbReference>
<comment type="similarity">
    <text evidence="1 5">Belongs to the DNA mismatch repair MutL/HexB family.</text>
</comment>
<dbReference type="InterPro" id="IPR038973">
    <property type="entry name" value="MutL/Mlh/Pms-like"/>
</dbReference>
<keyword evidence="8" id="KW-0540">Nuclease</keyword>
<dbReference type="EMBL" id="CP065938">
    <property type="protein sequence ID" value="UWX05394.1"/>
    <property type="molecule type" value="Genomic_DNA"/>
</dbReference>
<dbReference type="Gene3D" id="3.30.1370.100">
    <property type="entry name" value="MutL, C-terminal domain, regulatory subdomain"/>
    <property type="match status" value="1"/>
</dbReference>
<comment type="function">
    <text evidence="5">This protein is involved in the repair of mismatches in DNA. It is required for dam-dependent methyl-directed DNA mismatch repair. May act as a 'molecular matchmaker', a protein that promotes the formation of a stable complex between two or more DNA-binding proteins in an ATP-dependent manner without itself being part of a final effector complex.</text>
</comment>
<organism evidence="8 9">
    <name type="scientific">Taurinivorans muris</name>
    <dbReference type="NCBI Taxonomy" id="2787751"/>
    <lineage>
        <taxon>Bacteria</taxon>
        <taxon>Pseudomonadati</taxon>
        <taxon>Thermodesulfobacteriota</taxon>
        <taxon>Desulfovibrionia</taxon>
        <taxon>Desulfovibrionales</taxon>
        <taxon>Desulfovibrionaceae</taxon>
        <taxon>Taurinivorans</taxon>
    </lineage>
</organism>
<dbReference type="Gene3D" id="3.30.1540.20">
    <property type="entry name" value="MutL, C-terminal domain, dimerisation subdomain"/>
    <property type="match status" value="1"/>
</dbReference>
<dbReference type="InterPro" id="IPR036890">
    <property type="entry name" value="HATPase_C_sf"/>
</dbReference>
<evidence type="ECO:0000256" key="4">
    <source>
        <dbReference type="ARBA" id="ARBA00023204"/>
    </source>
</evidence>
<protein>
    <recommendedName>
        <fullName evidence="2 5">DNA mismatch repair protein MutL</fullName>
    </recommendedName>
</protein>
<dbReference type="Pfam" id="PF08676">
    <property type="entry name" value="MutL_C"/>
    <property type="match status" value="1"/>
</dbReference>
<dbReference type="SMART" id="SM01340">
    <property type="entry name" value="DNA_mis_repair"/>
    <property type="match status" value="1"/>
</dbReference>
<dbReference type="SUPFAM" id="SSF118116">
    <property type="entry name" value="DNA mismatch repair protein MutL"/>
    <property type="match status" value="1"/>
</dbReference>
<keyword evidence="3 5" id="KW-0227">DNA damage</keyword>
<keyword evidence="4 5" id="KW-0234">DNA repair</keyword>
<keyword evidence="9" id="KW-1185">Reference proteome</keyword>
<accession>A0ABY5Y1D2</accession>
<sequence length="685" mass="76855">MTRAKIHLLPTELRNQIAAGEVVERPASVVKELVENALDANATEISVVIEDGGQSLISVQDNGIGIPKDELELAVTRHATSKLQTSADLSNISSYGFRGEALPSIASVSRFRIVSKTQEDSLAGELCVNFGDIGENAPASLRQGTLIEVRDLFFNIPARLKFLKNPATELKRVTDLFVRLALGADGVSFSLVSGSRTVQEFFRFEDKKERLAKIWSGSVIENLIPVDYSAYGMRVFGYISNPKSLQSRPDRVLLYVNGRSVNDKLMLKAIRQAYAGKIISRDYPQCLLFLELDPKEVDVNVHPAKSEVRFRDERALFALMAKAVESALAKCPYYFSVKNLQDEEKPEQTQARFGDLYAEQATPKPLGFWGDADRETRLGFVKEQQRNDSSYESIVTEYFIGSCDKQEEQLRRAEPLEPFFAHDFSEAKEPQEKKHGETVSASQNPYGFQDNSSAVNFDELISQAPYLTVSGRHALAEPAEKIAPLSQDGFVGKSGAERKDLPYGLEYLGQVAETYLLLKKDDKRLLILDQHAVHERILYDEMKKGRVQIQNLLCPLELPLQKCEESRYAEVKETLQKLGFEFAEQEKEQGLVVQILAIPLRCDRGAALGFIKEILAEKMDDLDSVWIRHACKTAIKANTPLDRASAVKLVLQWLATDEPDNCPHGRPSVLHFDSMDLEKMFKRKA</sequence>
<evidence type="ECO:0000256" key="1">
    <source>
        <dbReference type="ARBA" id="ARBA00006082"/>
    </source>
</evidence>
<keyword evidence="8" id="KW-0255">Endonuclease</keyword>
<evidence type="ECO:0000256" key="3">
    <source>
        <dbReference type="ARBA" id="ARBA00022763"/>
    </source>
</evidence>
<dbReference type="InterPro" id="IPR014790">
    <property type="entry name" value="MutL_C"/>
</dbReference>
<dbReference type="PROSITE" id="PS00058">
    <property type="entry name" value="DNA_MISMATCH_REPAIR_1"/>
    <property type="match status" value="1"/>
</dbReference>
<dbReference type="HAMAP" id="MF_00149">
    <property type="entry name" value="DNA_mis_repair"/>
    <property type="match status" value="1"/>
</dbReference>
<dbReference type="CDD" id="cd00782">
    <property type="entry name" value="MutL_Trans"/>
    <property type="match status" value="1"/>
</dbReference>
<dbReference type="Gene3D" id="3.30.565.10">
    <property type="entry name" value="Histidine kinase-like ATPase, C-terminal domain"/>
    <property type="match status" value="1"/>
</dbReference>
<dbReference type="NCBIfam" id="TIGR00585">
    <property type="entry name" value="mutl"/>
    <property type="match status" value="1"/>
</dbReference>
<dbReference type="SUPFAM" id="SSF55874">
    <property type="entry name" value="ATPase domain of HSP90 chaperone/DNA topoisomerase II/histidine kinase"/>
    <property type="match status" value="1"/>
</dbReference>